<evidence type="ECO:0000256" key="2">
    <source>
        <dbReference type="ARBA" id="ARBA00022692"/>
    </source>
</evidence>
<dbReference type="PANTHER" id="PTHR15371:SF0">
    <property type="entry name" value="SD19278P"/>
    <property type="match status" value="1"/>
</dbReference>
<proteinExistence type="predicted"/>
<dbReference type="PANTHER" id="PTHR15371">
    <property type="entry name" value="TIM23"/>
    <property type="match status" value="1"/>
</dbReference>
<keyword evidence="2" id="KW-0812">Transmembrane</keyword>
<dbReference type="Pfam" id="PF02466">
    <property type="entry name" value="Tim17"/>
    <property type="match status" value="1"/>
</dbReference>
<evidence type="ECO:0000313" key="7">
    <source>
        <dbReference type="Proteomes" id="UP000009022"/>
    </source>
</evidence>
<evidence type="ECO:0000256" key="3">
    <source>
        <dbReference type="ARBA" id="ARBA00022989"/>
    </source>
</evidence>
<dbReference type="GO" id="GO:0030150">
    <property type="term" value="P:protein import into mitochondrial matrix"/>
    <property type="evidence" value="ECO:0000318"/>
    <property type="project" value="GO_Central"/>
</dbReference>
<dbReference type="FunCoup" id="B3S7I5">
    <property type="interactions" value="1056"/>
</dbReference>
<keyword evidence="3" id="KW-1133">Transmembrane helix</keyword>
<dbReference type="InterPro" id="IPR045238">
    <property type="entry name" value="Tim23-like"/>
</dbReference>
<evidence type="ECO:0000313" key="6">
    <source>
        <dbReference type="EMBL" id="EDV21296.1"/>
    </source>
</evidence>
<evidence type="ECO:0008006" key="8">
    <source>
        <dbReference type="Google" id="ProtNLM"/>
    </source>
</evidence>
<feature type="compositionally biased region" description="Basic and acidic residues" evidence="5">
    <location>
        <begin position="1"/>
        <end position="11"/>
    </location>
</feature>
<dbReference type="GeneID" id="6757384"/>
<feature type="compositionally biased region" description="Polar residues" evidence="5">
    <location>
        <begin position="13"/>
        <end position="23"/>
    </location>
</feature>
<dbReference type="HOGENOM" id="CLU_063935_2_1_1"/>
<evidence type="ECO:0000256" key="4">
    <source>
        <dbReference type="ARBA" id="ARBA00023136"/>
    </source>
</evidence>
<dbReference type="KEGG" id="tad:TRIADDRAFT_60178"/>
<dbReference type="OMA" id="DNDNIWS"/>
<sequence>MSDDYGKDGYSRDYSSTDPTMSASLSSTNKALLSPYMNIDPRSLHQDGSEFIFAGEPVKRRSWGERMFSNVGSSYMIGITCGGAWGLFEGLRTPHGNTMKLRINGILNSCTRRGPFVGNSLGCIETILGKVTQKEDEDNPYNTVGAAVLTGAIFKSTGGIRATALAAAIGGTLAVTYHFGQMIWQKEKPTFSTPNWSS</sequence>
<protein>
    <recommendedName>
        <fullName evidence="8">Mitochondrial import inner membrane translocase subunit TIM23</fullName>
    </recommendedName>
</protein>
<dbReference type="InParanoid" id="B3S7I5"/>
<dbReference type="AlphaFoldDB" id="B3S7I5"/>
<dbReference type="STRING" id="10228.B3S7I5"/>
<name>B3S7I5_TRIAD</name>
<dbReference type="Proteomes" id="UP000009022">
    <property type="component" value="Unassembled WGS sequence"/>
</dbReference>
<comment type="subcellular location">
    <subcellularLocation>
        <location evidence="1">Membrane</location>
        <topology evidence="1">Multi-pass membrane protein</topology>
    </subcellularLocation>
</comment>
<dbReference type="eggNOG" id="KOG3324">
    <property type="taxonomic scope" value="Eukaryota"/>
</dbReference>
<dbReference type="CTD" id="6757384"/>
<dbReference type="GO" id="GO:0008320">
    <property type="term" value="F:protein transmembrane transporter activity"/>
    <property type="evidence" value="ECO:0000318"/>
    <property type="project" value="GO_Central"/>
</dbReference>
<dbReference type="OrthoDB" id="159299at2759"/>
<feature type="region of interest" description="Disordered" evidence="5">
    <location>
        <begin position="1"/>
        <end position="23"/>
    </location>
</feature>
<accession>B3S7I5</accession>
<organism evidence="6 7">
    <name type="scientific">Trichoplax adhaerens</name>
    <name type="common">Trichoplax reptans</name>
    <dbReference type="NCBI Taxonomy" id="10228"/>
    <lineage>
        <taxon>Eukaryota</taxon>
        <taxon>Metazoa</taxon>
        <taxon>Placozoa</taxon>
        <taxon>Uniplacotomia</taxon>
        <taxon>Trichoplacea</taxon>
        <taxon>Trichoplacidae</taxon>
        <taxon>Trichoplax</taxon>
    </lineage>
</organism>
<gene>
    <name evidence="6" type="ORF">TRIADDRAFT_60178</name>
</gene>
<dbReference type="EMBL" id="DS985254">
    <property type="protein sequence ID" value="EDV21296.1"/>
    <property type="molecule type" value="Genomic_DNA"/>
</dbReference>
<evidence type="ECO:0000256" key="1">
    <source>
        <dbReference type="ARBA" id="ARBA00004141"/>
    </source>
</evidence>
<evidence type="ECO:0000256" key="5">
    <source>
        <dbReference type="SAM" id="MobiDB-lite"/>
    </source>
</evidence>
<keyword evidence="7" id="KW-1185">Reference proteome</keyword>
<keyword evidence="4" id="KW-0472">Membrane</keyword>
<dbReference type="GO" id="GO:0005744">
    <property type="term" value="C:TIM23 mitochondrial import inner membrane translocase complex"/>
    <property type="evidence" value="ECO:0000318"/>
    <property type="project" value="GO_Central"/>
</dbReference>
<dbReference type="PhylomeDB" id="B3S7I5"/>
<reference evidence="6 7" key="1">
    <citation type="journal article" date="2008" name="Nature">
        <title>The Trichoplax genome and the nature of placozoans.</title>
        <authorList>
            <person name="Srivastava M."/>
            <person name="Begovic E."/>
            <person name="Chapman J."/>
            <person name="Putnam N.H."/>
            <person name="Hellsten U."/>
            <person name="Kawashima T."/>
            <person name="Kuo A."/>
            <person name="Mitros T."/>
            <person name="Salamov A."/>
            <person name="Carpenter M.L."/>
            <person name="Signorovitch A.Y."/>
            <person name="Moreno M.A."/>
            <person name="Kamm K."/>
            <person name="Grimwood J."/>
            <person name="Schmutz J."/>
            <person name="Shapiro H."/>
            <person name="Grigoriev I.V."/>
            <person name="Buss L.W."/>
            <person name="Schierwater B."/>
            <person name="Dellaporta S.L."/>
            <person name="Rokhsar D.S."/>
        </authorList>
    </citation>
    <scope>NUCLEOTIDE SEQUENCE [LARGE SCALE GENOMIC DNA]</scope>
    <source>
        <strain evidence="6 7">Grell-BS-1999</strain>
    </source>
</reference>
<dbReference type="RefSeq" id="XP_002116263.1">
    <property type="nucleotide sequence ID" value="XM_002116227.1"/>
</dbReference>